<dbReference type="SUPFAM" id="SSF51905">
    <property type="entry name" value="FAD/NAD(P)-binding domain"/>
    <property type="match status" value="1"/>
</dbReference>
<evidence type="ECO:0000313" key="3">
    <source>
        <dbReference type="Proteomes" id="UP000248987"/>
    </source>
</evidence>
<feature type="domain" description="FAD-binding" evidence="1">
    <location>
        <begin position="5"/>
        <end position="166"/>
    </location>
</feature>
<dbReference type="PANTHER" id="PTHR43747">
    <property type="entry name" value="FAD-BINDING PROTEIN"/>
    <property type="match status" value="1"/>
</dbReference>
<sequence>MKDVEVDVLIIGAGPSGCVAAAYLHKHGVSVKVVEKSVFPRFVIGESLLPRCMDHFEEVGLLDCLIAENFEIKSGARFIKGDTICEFDFAEKHTEGYDWTWQAPRADFDYALTEELKKQGVDIAFDQEVISVDFKEDGWSQTVVKTEHDQTYNVHAKFIIDSSGYGRVLPRLLNLEKPSEIPEHSSIFSHVKEIDRPKGTEGTFITFDVLDTDTWFWVIPFSNGTTSIGFVGKTDFINSFKGTPKERLSEMLKKSSYYYERFKDIDFLFEPKIIENYSKSVTQLYGKGYALTGNSAEFLDPVFSSGVTFATESGLKAAKLITKGFKNEPVNWETDYAEYMKKGVSVFGSYVKEWYTGNLQTIFFDGANNDDIKRQICAVLAGYVWDDTNPFVKNHDRLIKTVANIIHLEKRTSKQI</sequence>
<evidence type="ECO:0000259" key="1">
    <source>
        <dbReference type="Pfam" id="PF01494"/>
    </source>
</evidence>
<dbReference type="InterPro" id="IPR050816">
    <property type="entry name" value="Flavin-dep_Halogenase_NPB"/>
</dbReference>
<gene>
    <name evidence="2" type="ORF">LX77_01141</name>
</gene>
<protein>
    <submittedName>
        <fullName evidence="2">Flavin-dependent dehydrogenase</fullName>
    </submittedName>
</protein>
<name>A0A1A7R7E6_9FLAO</name>
<accession>A0A1A7R7E6</accession>
<dbReference type="InterPro" id="IPR036188">
    <property type="entry name" value="FAD/NAD-bd_sf"/>
</dbReference>
<dbReference type="AlphaFoldDB" id="A0A1A7R7E6"/>
<keyword evidence="3" id="KW-1185">Reference proteome</keyword>
<dbReference type="RefSeq" id="WP_066430983.1">
    <property type="nucleotide sequence ID" value="NZ_LZRN01000005.1"/>
</dbReference>
<evidence type="ECO:0000313" key="2">
    <source>
        <dbReference type="EMBL" id="RAJ25726.1"/>
    </source>
</evidence>
<dbReference type="Gene3D" id="3.50.50.60">
    <property type="entry name" value="FAD/NAD(P)-binding domain"/>
    <property type="match status" value="1"/>
</dbReference>
<dbReference type="Proteomes" id="UP000248987">
    <property type="component" value="Unassembled WGS sequence"/>
</dbReference>
<dbReference type="PANTHER" id="PTHR43747:SF1">
    <property type="entry name" value="SLR1998 PROTEIN"/>
    <property type="match status" value="1"/>
</dbReference>
<proteinExistence type="predicted"/>
<dbReference type="Pfam" id="PF01494">
    <property type="entry name" value="FAD_binding_3"/>
    <property type="match status" value="1"/>
</dbReference>
<dbReference type="STRING" id="49280.A9996_03660"/>
<dbReference type="EMBL" id="QLLQ01000003">
    <property type="protein sequence ID" value="RAJ25726.1"/>
    <property type="molecule type" value="Genomic_DNA"/>
</dbReference>
<dbReference type="GO" id="GO:0071949">
    <property type="term" value="F:FAD binding"/>
    <property type="evidence" value="ECO:0007669"/>
    <property type="project" value="InterPro"/>
</dbReference>
<dbReference type="InterPro" id="IPR002938">
    <property type="entry name" value="FAD-bd"/>
</dbReference>
<reference evidence="2 3" key="1">
    <citation type="submission" date="2018-06" db="EMBL/GenBank/DDBJ databases">
        <title>Genomic Encyclopedia of Archaeal and Bacterial Type Strains, Phase II (KMG-II): from individual species to whole genera.</title>
        <authorList>
            <person name="Goeker M."/>
        </authorList>
    </citation>
    <scope>NUCLEOTIDE SEQUENCE [LARGE SCALE GENOMIC DNA]</scope>
    <source>
        <strain evidence="2 3">DSM 12408</strain>
    </source>
</reference>
<organism evidence="2 3">
    <name type="scientific">Gelidibacter algens</name>
    <dbReference type="NCBI Taxonomy" id="49280"/>
    <lineage>
        <taxon>Bacteria</taxon>
        <taxon>Pseudomonadati</taxon>
        <taxon>Bacteroidota</taxon>
        <taxon>Flavobacteriia</taxon>
        <taxon>Flavobacteriales</taxon>
        <taxon>Flavobacteriaceae</taxon>
        <taxon>Gelidibacter</taxon>
    </lineage>
</organism>
<comment type="caution">
    <text evidence="2">The sequence shown here is derived from an EMBL/GenBank/DDBJ whole genome shotgun (WGS) entry which is preliminary data.</text>
</comment>
<dbReference type="OrthoDB" id="9806565at2"/>